<sequence length="229" mass="26649">MSCAIMQPYLFPYLGYYQLVYSVGNFVFYDDVNFIKRGYINRNNILVNGRAQRFTIPVPGATQNEKINTFEFSSDVRKVLKTIQQSYKKAPYFQSVYVLIEEVLTSPNRSVPYICQLSIQKVFDYLGLDRNYFISSQLDYNREMSAADKLIAISKKLGCTLYVNSPGGIGLYQKDYFKERDIELSFIKMTAGEYAQSSNEFVPYLSMIDVLMWNSKEEVKQLLDQYELF</sequence>
<name>A0ABN8ULV2_9GAMM</name>
<dbReference type="RefSeq" id="WP_261591913.1">
    <property type="nucleotide sequence ID" value="NZ_CAMAPD010000003.1"/>
</dbReference>
<evidence type="ECO:0008006" key="3">
    <source>
        <dbReference type="Google" id="ProtNLM"/>
    </source>
</evidence>
<dbReference type="InterPro" id="IPR014985">
    <property type="entry name" value="WbqC"/>
</dbReference>
<comment type="caution">
    <text evidence="1">The sequence shown here is derived from an EMBL/GenBank/DDBJ whole genome shotgun (WGS) entry which is preliminary data.</text>
</comment>
<evidence type="ECO:0000313" key="2">
    <source>
        <dbReference type="Proteomes" id="UP001152485"/>
    </source>
</evidence>
<protein>
    <recommendedName>
        <fullName evidence="3">WbqC-like protein family protein</fullName>
    </recommendedName>
</protein>
<gene>
    <name evidence="1" type="ORF">PSECIP111951_00712</name>
</gene>
<dbReference type="Proteomes" id="UP001152485">
    <property type="component" value="Unassembled WGS sequence"/>
</dbReference>
<organism evidence="1 2">
    <name type="scientific">Pseudoalteromonas holothuriae</name>
    <dbReference type="NCBI Taxonomy" id="2963714"/>
    <lineage>
        <taxon>Bacteria</taxon>
        <taxon>Pseudomonadati</taxon>
        <taxon>Pseudomonadota</taxon>
        <taxon>Gammaproteobacteria</taxon>
        <taxon>Alteromonadales</taxon>
        <taxon>Pseudoalteromonadaceae</taxon>
        <taxon>Pseudoalteromonas</taxon>
    </lineage>
</organism>
<evidence type="ECO:0000313" key="1">
    <source>
        <dbReference type="EMBL" id="CAH9052904.1"/>
    </source>
</evidence>
<dbReference type="EMBL" id="CAMAPD010000003">
    <property type="protein sequence ID" value="CAH9052904.1"/>
    <property type="molecule type" value="Genomic_DNA"/>
</dbReference>
<accession>A0ABN8ULV2</accession>
<proteinExistence type="predicted"/>
<dbReference type="Pfam" id="PF08889">
    <property type="entry name" value="WbqC"/>
    <property type="match status" value="1"/>
</dbReference>
<reference evidence="1 2" key="1">
    <citation type="submission" date="2022-07" db="EMBL/GenBank/DDBJ databases">
        <authorList>
            <person name="Criscuolo A."/>
        </authorList>
    </citation>
    <scope>NUCLEOTIDE SEQUENCE [LARGE SCALE GENOMIC DNA]</scope>
    <source>
        <strain evidence="2">CIP 111951</strain>
    </source>
</reference>